<reference evidence="8 9" key="1">
    <citation type="submission" date="2017-01" db="EMBL/GenBank/DDBJ databases">
        <title>Draft genome sequence of Bacillus oleronius.</title>
        <authorList>
            <person name="Allam M."/>
        </authorList>
    </citation>
    <scope>NUCLEOTIDE SEQUENCE [LARGE SCALE GENOMIC DNA]</scope>
    <source>
        <strain evidence="8 9">DSM 9356</strain>
    </source>
</reference>
<feature type="domain" description="Flagellar hook-associated protein 2 C-terminal" evidence="7">
    <location>
        <begin position="233"/>
        <end position="492"/>
    </location>
</feature>
<keyword evidence="9" id="KW-1185">Reference proteome</keyword>
<accession>A0A8E2LCA7</accession>
<dbReference type="AlphaFoldDB" id="A0A8E2LCA7"/>
<dbReference type="GO" id="GO:0007155">
    <property type="term" value="P:cell adhesion"/>
    <property type="evidence" value="ECO:0007669"/>
    <property type="project" value="InterPro"/>
</dbReference>
<dbReference type="Pfam" id="PF07195">
    <property type="entry name" value="FliD_C"/>
    <property type="match status" value="1"/>
</dbReference>
<comment type="subunit">
    <text evidence="2 5">Homopentamer.</text>
</comment>
<gene>
    <name evidence="8" type="ORF">BWZ43_23285</name>
</gene>
<evidence type="ECO:0000259" key="7">
    <source>
        <dbReference type="Pfam" id="PF07195"/>
    </source>
</evidence>
<protein>
    <recommendedName>
        <fullName evidence="5">Flagellar hook-associated protein 2</fullName>
        <shortName evidence="5">HAP2</shortName>
    </recommendedName>
    <alternativeName>
        <fullName evidence="5">Flagellar cap protein</fullName>
    </alternativeName>
</protein>
<keyword evidence="3" id="KW-0175">Coiled coil</keyword>
<dbReference type="InterPro" id="IPR010809">
    <property type="entry name" value="FliD_C"/>
</dbReference>
<dbReference type="PANTHER" id="PTHR30288">
    <property type="entry name" value="FLAGELLAR CAP/ASSEMBLY PROTEIN FLID"/>
    <property type="match status" value="1"/>
</dbReference>
<evidence type="ECO:0000256" key="4">
    <source>
        <dbReference type="ARBA" id="ARBA00023143"/>
    </source>
</evidence>
<evidence type="ECO:0000259" key="6">
    <source>
        <dbReference type="Pfam" id="PF02465"/>
    </source>
</evidence>
<comment type="similarity">
    <text evidence="1 5">Belongs to the FliD family.</text>
</comment>
<dbReference type="NCBIfam" id="NF005833">
    <property type="entry name" value="PRK07737.1"/>
    <property type="match status" value="1"/>
</dbReference>
<dbReference type="GO" id="GO:0071973">
    <property type="term" value="P:bacterial-type flagellum-dependent cell motility"/>
    <property type="evidence" value="ECO:0007669"/>
    <property type="project" value="TreeGrafter"/>
</dbReference>
<evidence type="ECO:0000313" key="8">
    <source>
        <dbReference type="EMBL" id="OOP65993.1"/>
    </source>
</evidence>
<dbReference type="InterPro" id="IPR003481">
    <property type="entry name" value="FliD_N"/>
</dbReference>
<dbReference type="GO" id="GO:0009424">
    <property type="term" value="C:bacterial-type flagellum hook"/>
    <property type="evidence" value="ECO:0007669"/>
    <property type="project" value="UniProtKB-UniRule"/>
</dbReference>
<keyword evidence="5" id="KW-0964">Secreted</keyword>
<comment type="subcellular location">
    <subcellularLocation>
        <location evidence="5">Secreted</location>
    </subcellularLocation>
    <subcellularLocation>
        <location evidence="5">Bacterial flagellum</location>
    </subcellularLocation>
</comment>
<comment type="caution">
    <text evidence="8">The sequence shown here is derived from an EMBL/GenBank/DDBJ whole genome shotgun (WGS) entry which is preliminary data.</text>
</comment>
<dbReference type="Pfam" id="PF02465">
    <property type="entry name" value="FliD_N"/>
    <property type="match status" value="1"/>
</dbReference>
<name>A0A8E2LCA7_9BACI</name>
<dbReference type="GO" id="GO:0009421">
    <property type="term" value="C:bacterial-type flagellum filament cap"/>
    <property type="evidence" value="ECO:0007669"/>
    <property type="project" value="InterPro"/>
</dbReference>
<evidence type="ECO:0000256" key="1">
    <source>
        <dbReference type="ARBA" id="ARBA00009764"/>
    </source>
</evidence>
<keyword evidence="4 5" id="KW-0975">Bacterial flagellum</keyword>
<dbReference type="InterPro" id="IPR040026">
    <property type="entry name" value="FliD"/>
</dbReference>
<comment type="function">
    <text evidence="5">Required for morphogenesis and for the elongation of the flagellar filament by facilitating polymerization of the flagellin monomers at the tip of growing filament. Forms a capping structure, which prevents flagellin subunits (transported through the central channel of the flagellum) from leaking out without polymerization at the distal end.</text>
</comment>
<evidence type="ECO:0000256" key="3">
    <source>
        <dbReference type="ARBA" id="ARBA00023054"/>
    </source>
</evidence>
<dbReference type="EMBL" id="MTLA01000395">
    <property type="protein sequence ID" value="OOP65993.1"/>
    <property type="molecule type" value="Genomic_DNA"/>
</dbReference>
<dbReference type="PANTHER" id="PTHR30288:SF0">
    <property type="entry name" value="FLAGELLAR HOOK-ASSOCIATED PROTEIN 2"/>
    <property type="match status" value="1"/>
</dbReference>
<dbReference type="Proteomes" id="UP000189761">
    <property type="component" value="Unassembled WGS sequence"/>
</dbReference>
<evidence type="ECO:0000313" key="9">
    <source>
        <dbReference type="Proteomes" id="UP000189761"/>
    </source>
</evidence>
<proteinExistence type="inferred from homology"/>
<dbReference type="GO" id="GO:0005576">
    <property type="term" value="C:extracellular region"/>
    <property type="evidence" value="ECO:0007669"/>
    <property type="project" value="UniProtKB-SubCell"/>
</dbReference>
<evidence type="ECO:0000256" key="5">
    <source>
        <dbReference type="RuleBase" id="RU362066"/>
    </source>
</evidence>
<sequence length="503" mass="55716">MNNMVRISGLASGMDIDSLVENLMKAERAPLDKLTQQKQKYEWQRDDFREIRTMMFNFNNSIFDNILKQSTYTQKKVNVSDPDLISVRNVNSTSDFSGTITVNSLATSSSVVGGTIGTSIDSSKKVSEIFTDVKGSQSIKVKAITADGKLEEKEVKFDADKDSLDDVVKKVNQETGATMFVDSKTGKVSLTSKNTGTTREGTTDVDLSLTGILFEKLKVADNVTDTETKRTAGTNASFTFNGIETTRTSNTFQINGFEITLKEGKPGKSVTFSSSTDVDAVVDKIVKFVDEYNKLVEKVNGKVTEKRYRDFQPLTAEQKADMKDKEIELWEEKAKSGMLYGDSILSSSLTEMRTNLYSPVSGLTGMNQLSEIGITTTANYLDGGKLTIDEDKLRAAIEKDPNAVYSIFANDGDTTAEKGLGRRLRDTLKNTMEKIDEKAGKATSVNNTFTLGKLLDNVDKSIDSLQDRLKDIESRYYRQFSAMETAIQRANQQSAYLSQFFSS</sequence>
<organism evidence="8 9">
    <name type="scientific">Heyndrickxia oleronia</name>
    <dbReference type="NCBI Taxonomy" id="38875"/>
    <lineage>
        <taxon>Bacteria</taxon>
        <taxon>Bacillati</taxon>
        <taxon>Bacillota</taxon>
        <taxon>Bacilli</taxon>
        <taxon>Bacillales</taxon>
        <taxon>Bacillaceae</taxon>
        <taxon>Heyndrickxia</taxon>
    </lineage>
</organism>
<feature type="domain" description="Flagellar hook-associated protein 2 N-terminal" evidence="6">
    <location>
        <begin position="12"/>
        <end position="108"/>
    </location>
</feature>
<evidence type="ECO:0000256" key="2">
    <source>
        <dbReference type="ARBA" id="ARBA00011255"/>
    </source>
</evidence>